<accession>A0ABV9YK67</accession>
<dbReference type="PRINTS" id="PR00069">
    <property type="entry name" value="ALDKETRDTASE"/>
</dbReference>
<dbReference type="InterPro" id="IPR036812">
    <property type="entry name" value="NAD(P)_OxRdtase_dom_sf"/>
</dbReference>
<evidence type="ECO:0000313" key="3">
    <source>
        <dbReference type="Proteomes" id="UP001595947"/>
    </source>
</evidence>
<comment type="caution">
    <text evidence="2">The sequence shown here is derived from an EMBL/GenBank/DDBJ whole genome shotgun (WGS) entry which is preliminary data.</text>
</comment>
<dbReference type="Gene3D" id="3.20.20.100">
    <property type="entry name" value="NADP-dependent oxidoreductase domain"/>
    <property type="match status" value="1"/>
</dbReference>
<dbReference type="Pfam" id="PF00248">
    <property type="entry name" value="Aldo_ket_red"/>
    <property type="match status" value="1"/>
</dbReference>
<proteinExistence type="predicted"/>
<evidence type="ECO:0000259" key="1">
    <source>
        <dbReference type="Pfam" id="PF00248"/>
    </source>
</evidence>
<gene>
    <name evidence="2" type="ORF">ACFPBZ_13630</name>
</gene>
<dbReference type="InterPro" id="IPR023210">
    <property type="entry name" value="NADP_OxRdtase_dom"/>
</dbReference>
<name>A0ABV9YK67_9PSEU</name>
<dbReference type="CDD" id="cd19138">
    <property type="entry name" value="AKR_YeaE"/>
    <property type="match status" value="1"/>
</dbReference>
<dbReference type="RefSeq" id="WP_378036601.1">
    <property type="nucleotide sequence ID" value="NZ_JBHSIV010000012.1"/>
</dbReference>
<evidence type="ECO:0000313" key="2">
    <source>
        <dbReference type="EMBL" id="MFC5063255.1"/>
    </source>
</evidence>
<dbReference type="Proteomes" id="UP001595947">
    <property type="component" value="Unassembled WGS sequence"/>
</dbReference>
<dbReference type="PANTHER" id="PTHR43638">
    <property type="entry name" value="OXIDOREDUCTASE, ALDO/KETO REDUCTASE FAMILY PROTEIN"/>
    <property type="match status" value="1"/>
</dbReference>
<reference evidence="3" key="1">
    <citation type="journal article" date="2019" name="Int. J. Syst. Evol. Microbiol.">
        <title>The Global Catalogue of Microorganisms (GCM) 10K type strain sequencing project: providing services to taxonomists for standard genome sequencing and annotation.</title>
        <authorList>
            <consortium name="The Broad Institute Genomics Platform"/>
            <consortium name="The Broad Institute Genome Sequencing Center for Infectious Disease"/>
            <person name="Wu L."/>
            <person name="Ma J."/>
        </authorList>
    </citation>
    <scope>NUCLEOTIDE SEQUENCE [LARGE SCALE GENOMIC DNA]</scope>
    <source>
        <strain evidence="3">CGMCC 4.7093</strain>
    </source>
</reference>
<keyword evidence="3" id="KW-1185">Reference proteome</keyword>
<organism evidence="2 3">
    <name type="scientific">Actinomycetospora atypica</name>
    <dbReference type="NCBI Taxonomy" id="1290095"/>
    <lineage>
        <taxon>Bacteria</taxon>
        <taxon>Bacillati</taxon>
        <taxon>Actinomycetota</taxon>
        <taxon>Actinomycetes</taxon>
        <taxon>Pseudonocardiales</taxon>
        <taxon>Pseudonocardiaceae</taxon>
        <taxon>Actinomycetospora</taxon>
    </lineage>
</organism>
<feature type="domain" description="NADP-dependent oxidoreductase" evidence="1">
    <location>
        <begin position="96"/>
        <end position="340"/>
    </location>
</feature>
<dbReference type="SUPFAM" id="SSF51430">
    <property type="entry name" value="NAD(P)-linked oxidoreductase"/>
    <property type="match status" value="1"/>
</dbReference>
<protein>
    <submittedName>
        <fullName evidence="2">Aldo/keto reductase</fullName>
    </submittedName>
</protein>
<dbReference type="PANTHER" id="PTHR43638:SF3">
    <property type="entry name" value="ALDEHYDE REDUCTASE"/>
    <property type="match status" value="1"/>
</dbReference>
<sequence length="354" mass="38024">MGDPGLTLPPTIGWRDALLTVRGGITAISSNASLGREQLGVAPGVVVPGCQTRGGASGPGGRIRVGPGLVHPGGRHSRAMDIPTTPLPDGTPIPVLGAGTWGYAEDPGRRRDEIASLHAALDEGLTLVDTAEMYADGGAQELVGEALDGRRDEAFVVDKVLPSDASRRGTVEACERALRRLRTDRIDLYLLHWRGRYPLSETVEAFTELVDTGRIRRWGVSNLDVDEMQQLAGTAVATDQILYNLTRRGPEFDLLPWAAEQGLPVMAYSPIEQGRLLGDPTLREIADRHGATPAQVAIAWVLRRPGTIAIPKASTPARMAENRGALDVTLTDDDLATLDAAFPPPDRKRRLEIL</sequence>
<dbReference type="InterPro" id="IPR020471">
    <property type="entry name" value="AKR"/>
</dbReference>
<dbReference type="EMBL" id="JBHSIV010000012">
    <property type="protein sequence ID" value="MFC5063255.1"/>
    <property type="molecule type" value="Genomic_DNA"/>
</dbReference>